<evidence type="ECO:0000313" key="1">
    <source>
        <dbReference type="EnsemblFungi" id="FOXG_17235P0"/>
    </source>
</evidence>
<evidence type="ECO:0000313" key="2">
    <source>
        <dbReference type="Proteomes" id="UP000002489"/>
    </source>
</evidence>
<dbReference type="Proteomes" id="UP000002489">
    <property type="component" value="Unassembled WGS sequence"/>
</dbReference>
<dbReference type="EnsemblFungi" id="FOXG_17235T0">
    <property type="protein sequence ID" value="FOXG_17235P0"/>
    <property type="gene ID" value="FOXG_17235"/>
</dbReference>
<proteinExistence type="predicted"/>
<sequence length="86" mass="9647">MTLAMPPFVISMFTDSLTEADFERVLAQNRKISGRNAATLVIDHAFPLLVIASESYTLTKAEKGSHFMICENPKRFNSIVKHFITS</sequence>
<organism evidence="1 2">
    <name type="scientific">Fusarium oxysporum (strain Fo5176)</name>
    <name type="common">Fusarium vascular wilt</name>
    <dbReference type="NCBI Taxonomy" id="660025"/>
    <lineage>
        <taxon>Eukaryota</taxon>
        <taxon>Fungi</taxon>
        <taxon>Dikarya</taxon>
        <taxon>Ascomycota</taxon>
        <taxon>Pezizomycotina</taxon>
        <taxon>Sordariomycetes</taxon>
        <taxon>Hypocreomycetidae</taxon>
        <taxon>Hypocreales</taxon>
        <taxon>Nectriaceae</taxon>
        <taxon>Fusarium</taxon>
        <taxon>Fusarium oxysporum species complex</taxon>
    </lineage>
</organism>
<reference evidence="2" key="1">
    <citation type="journal article" date="2012" name="Mol. Plant Microbe Interact.">
        <title>A highly conserved effector in Fusarium oxysporum is required for full virulence on Arabidopsis.</title>
        <authorList>
            <person name="Thatcher L.F."/>
            <person name="Gardiner D.M."/>
            <person name="Kazan K."/>
            <person name="Manners J."/>
        </authorList>
    </citation>
    <scope>NUCLEOTIDE SEQUENCE [LARGE SCALE GENOMIC DNA]</scope>
    <source>
        <strain evidence="2">Fo5176</strain>
    </source>
</reference>
<protein>
    <submittedName>
        <fullName evidence="1">Uncharacterized protein</fullName>
    </submittedName>
</protein>
<name>A0A0D2YKJ7_FUSOF</name>
<dbReference type="AlphaFoldDB" id="A0A0D2YKJ7"/>
<accession>A0A0D2YKJ7</accession>
<reference evidence="1" key="2">
    <citation type="submission" date="2025-08" db="UniProtKB">
        <authorList>
            <consortium name="EnsemblFungi"/>
        </authorList>
    </citation>
    <scope>IDENTIFICATION</scope>
    <source>
        <strain evidence="1">4287 / CBS 123668 / FGSC 9935 / NRRL 34936</strain>
    </source>
</reference>